<dbReference type="OrthoDB" id="10501484at2759"/>
<feature type="region of interest" description="Disordered" evidence="1">
    <location>
        <begin position="44"/>
        <end position="78"/>
    </location>
</feature>
<dbReference type="GeneID" id="19333897"/>
<dbReference type="InterPro" id="IPR001202">
    <property type="entry name" value="WW_dom"/>
</dbReference>
<keyword evidence="4" id="KW-1185">Reference proteome</keyword>
<accession>M3A4N8</accession>
<dbReference type="Proteomes" id="UP000016932">
    <property type="component" value="Unassembled WGS sequence"/>
</dbReference>
<dbReference type="KEGG" id="pfj:MYCFIDRAFT_178162"/>
<evidence type="ECO:0000313" key="3">
    <source>
        <dbReference type="EMBL" id="EME79571.1"/>
    </source>
</evidence>
<organism evidence="3 4">
    <name type="scientific">Pseudocercospora fijiensis (strain CIRAD86)</name>
    <name type="common">Black leaf streak disease fungus</name>
    <name type="synonym">Mycosphaerella fijiensis</name>
    <dbReference type="NCBI Taxonomy" id="383855"/>
    <lineage>
        <taxon>Eukaryota</taxon>
        <taxon>Fungi</taxon>
        <taxon>Dikarya</taxon>
        <taxon>Ascomycota</taxon>
        <taxon>Pezizomycotina</taxon>
        <taxon>Dothideomycetes</taxon>
        <taxon>Dothideomycetidae</taxon>
        <taxon>Mycosphaerellales</taxon>
        <taxon>Mycosphaerellaceae</taxon>
        <taxon>Pseudocercospora</taxon>
    </lineage>
</organism>
<dbReference type="VEuPathDB" id="FungiDB:MYCFIDRAFT_178162"/>
<feature type="compositionally biased region" description="Low complexity" evidence="1">
    <location>
        <begin position="129"/>
        <end position="143"/>
    </location>
</feature>
<dbReference type="PROSITE" id="PS50020">
    <property type="entry name" value="WW_DOMAIN_2"/>
    <property type="match status" value="1"/>
</dbReference>
<dbReference type="SUPFAM" id="SSF51045">
    <property type="entry name" value="WW domain"/>
    <property type="match status" value="1"/>
</dbReference>
<dbReference type="InterPro" id="IPR036020">
    <property type="entry name" value="WW_dom_sf"/>
</dbReference>
<dbReference type="HOGENOM" id="CLU_1090406_0_0_1"/>
<gene>
    <name evidence="3" type="ORF">MYCFIDRAFT_178162</name>
</gene>
<evidence type="ECO:0000313" key="4">
    <source>
        <dbReference type="Proteomes" id="UP000016932"/>
    </source>
</evidence>
<evidence type="ECO:0000256" key="1">
    <source>
        <dbReference type="SAM" id="MobiDB-lite"/>
    </source>
</evidence>
<feature type="domain" description="WW" evidence="2">
    <location>
        <begin position="21"/>
        <end position="55"/>
    </location>
</feature>
<feature type="compositionally biased region" description="Basic and acidic residues" evidence="1">
    <location>
        <begin position="57"/>
        <end position="71"/>
    </location>
</feature>
<evidence type="ECO:0000259" key="2">
    <source>
        <dbReference type="PROSITE" id="PS50020"/>
    </source>
</evidence>
<reference evidence="3 4" key="1">
    <citation type="journal article" date="2012" name="PLoS Pathog.">
        <title>Diverse lifestyles and strategies of plant pathogenesis encoded in the genomes of eighteen Dothideomycetes fungi.</title>
        <authorList>
            <person name="Ohm R.A."/>
            <person name="Feau N."/>
            <person name="Henrissat B."/>
            <person name="Schoch C.L."/>
            <person name="Horwitz B.A."/>
            <person name="Barry K.W."/>
            <person name="Condon B.J."/>
            <person name="Copeland A.C."/>
            <person name="Dhillon B."/>
            <person name="Glaser F."/>
            <person name="Hesse C.N."/>
            <person name="Kosti I."/>
            <person name="LaButti K."/>
            <person name="Lindquist E.A."/>
            <person name="Lucas S."/>
            <person name="Salamov A.A."/>
            <person name="Bradshaw R.E."/>
            <person name="Ciuffetti L."/>
            <person name="Hamelin R.C."/>
            <person name="Kema G.H.J."/>
            <person name="Lawrence C."/>
            <person name="Scott J.A."/>
            <person name="Spatafora J.W."/>
            <person name="Turgeon B.G."/>
            <person name="de Wit P.J.G.M."/>
            <person name="Zhong S."/>
            <person name="Goodwin S.B."/>
            <person name="Grigoriev I.V."/>
        </authorList>
    </citation>
    <scope>NUCLEOTIDE SEQUENCE [LARGE SCALE GENOMIC DNA]</scope>
    <source>
        <strain evidence="3 4">CIRAD86</strain>
    </source>
</reference>
<dbReference type="AlphaFoldDB" id="M3A4N8"/>
<protein>
    <recommendedName>
        <fullName evidence="2">WW domain-containing protein</fullName>
    </recommendedName>
</protein>
<dbReference type="RefSeq" id="XP_007930254.1">
    <property type="nucleotide sequence ID" value="XM_007932063.1"/>
</dbReference>
<proteinExistence type="predicted"/>
<name>M3A4N8_PSEFD</name>
<feature type="region of interest" description="Disordered" evidence="1">
    <location>
        <begin position="125"/>
        <end position="145"/>
    </location>
</feature>
<dbReference type="EMBL" id="KB446562">
    <property type="protein sequence ID" value="EME79571.1"/>
    <property type="molecule type" value="Genomic_DNA"/>
</dbReference>
<sequence length="255" mass="28260">MLRYLKNLGGEDHKNSAASTYELPLGWSFYTDPASQRLHYIDHSTGRTYDKPPPPRFKFDPNKTPSPREFDTWSQSSGSSISSLDLGTPLIFTKTTTVSAVSEPCTQDSPTGTPTLDARIQKRTEYNNTASPSPSTKSPTTDPEQLYSLTTSHTISIPSNTDPNPCCCSSHISSSTPCPQRTCCDRTIDQPLVPCGYTGEETERELRFYADRQCPVCGKWILECEHDRVGDLRSTGSGGGWEGRGWWVLNILILL</sequence>